<evidence type="ECO:0000256" key="4">
    <source>
        <dbReference type="PROSITE-ProRule" id="PRU01193"/>
    </source>
</evidence>
<dbReference type="PANTHER" id="PTHR22777:SF4">
    <property type="entry name" value="UPF0053 PROTEIN SLL1254"/>
    <property type="match status" value="1"/>
</dbReference>
<feature type="transmembrane region" description="Helical" evidence="5">
    <location>
        <begin position="58"/>
        <end position="81"/>
    </location>
</feature>
<feature type="domain" description="CBS" evidence="6">
    <location>
        <begin position="197"/>
        <end position="256"/>
    </location>
</feature>
<dbReference type="EMBL" id="JASXSV010000010">
    <property type="protein sequence ID" value="MDP0589129.1"/>
    <property type="molecule type" value="Genomic_DNA"/>
</dbReference>
<dbReference type="Pfam" id="PF00571">
    <property type="entry name" value="CBS"/>
    <property type="match status" value="1"/>
</dbReference>
<feature type="domain" description="CNNM transmembrane" evidence="7">
    <location>
        <begin position="1"/>
        <end position="178"/>
    </location>
</feature>
<dbReference type="PROSITE" id="PS51846">
    <property type="entry name" value="CNNM"/>
    <property type="match status" value="1"/>
</dbReference>
<evidence type="ECO:0000256" key="5">
    <source>
        <dbReference type="SAM" id="Phobius"/>
    </source>
</evidence>
<keyword evidence="4 5" id="KW-0812">Transmembrane</keyword>
<dbReference type="Pfam" id="PF01595">
    <property type="entry name" value="CNNM"/>
    <property type="match status" value="1"/>
</dbReference>
<evidence type="ECO:0000313" key="9">
    <source>
        <dbReference type="Proteomes" id="UP001178148"/>
    </source>
</evidence>
<dbReference type="InterPro" id="IPR000644">
    <property type="entry name" value="CBS_dom"/>
</dbReference>
<keyword evidence="4 5" id="KW-0472">Membrane</keyword>
<keyword evidence="4 5" id="KW-1133">Transmembrane helix</keyword>
<organism evidence="8 9">
    <name type="scientific">Candidatus Endonucleibacter bathymodioli</name>
    <dbReference type="NCBI Taxonomy" id="539814"/>
    <lineage>
        <taxon>Bacteria</taxon>
        <taxon>Pseudomonadati</taxon>
        <taxon>Pseudomonadota</taxon>
        <taxon>Gammaproteobacteria</taxon>
        <taxon>Oceanospirillales</taxon>
        <taxon>Endozoicomonadaceae</taxon>
        <taxon>Candidatus Endonucleibacter</taxon>
    </lineage>
</organism>
<evidence type="ECO:0000313" key="8">
    <source>
        <dbReference type="EMBL" id="MDP0589129.1"/>
    </source>
</evidence>
<dbReference type="PROSITE" id="PS51371">
    <property type="entry name" value="CBS"/>
    <property type="match status" value="1"/>
</dbReference>
<protein>
    <submittedName>
        <fullName evidence="8">CNNM domain-containing protein</fullName>
    </submittedName>
</protein>
<gene>
    <name evidence="8" type="ORF">QS748_08000</name>
</gene>
<dbReference type="InterPro" id="IPR046342">
    <property type="entry name" value="CBS_dom_sf"/>
</dbReference>
<accession>A0AA90NRC3</accession>
<dbReference type="AlphaFoldDB" id="A0AA90NRC3"/>
<dbReference type="PANTHER" id="PTHR22777">
    <property type="entry name" value="HEMOLYSIN-RELATED"/>
    <property type="match status" value="1"/>
</dbReference>
<feature type="transmembrane region" description="Helical" evidence="5">
    <location>
        <begin position="88"/>
        <end position="106"/>
    </location>
</feature>
<dbReference type="Proteomes" id="UP001178148">
    <property type="component" value="Unassembled WGS sequence"/>
</dbReference>
<dbReference type="InterPro" id="IPR002550">
    <property type="entry name" value="CNNM"/>
</dbReference>
<keyword evidence="9" id="KW-1185">Reference proteome</keyword>
<name>A0AA90NRC3_9GAMM</name>
<feature type="transmembrane region" description="Helical" evidence="5">
    <location>
        <begin position="126"/>
        <end position="145"/>
    </location>
</feature>
<evidence type="ECO:0000256" key="2">
    <source>
        <dbReference type="ARBA" id="ARBA00023122"/>
    </source>
</evidence>
<evidence type="ECO:0000259" key="6">
    <source>
        <dbReference type="PROSITE" id="PS51371"/>
    </source>
</evidence>
<keyword evidence="2 3" id="KW-0129">CBS domain</keyword>
<reference evidence="8 9" key="1">
    <citation type="journal article" date="2023" name="bioRxiv">
        <title>An intranuclear bacterial parasite of deep-sea mussels expresses apoptosis inhibitors acquired from its host.</title>
        <authorList>
            <person name="Gonzalez Porras M.A."/>
            <person name="Assie A."/>
            <person name="Tietjen M."/>
            <person name="Violette M."/>
            <person name="Kleiner M."/>
            <person name="Gruber-Vodicka H."/>
            <person name="Dubilier N."/>
            <person name="Leisch N."/>
        </authorList>
    </citation>
    <scope>NUCLEOTIDE SEQUENCE [LARGE SCALE GENOMIC DNA]</scope>
    <source>
        <strain evidence="8">IAP13</strain>
    </source>
</reference>
<sequence>MLLVVVAAAFIVLSTAFLSIIESSILSIDDLKLAKILQNKPVHAKKIKYVIRNKNEHLSSIVLLSTLISIAGSSIVGALAAKTLSGTGLVVFTGLLTYCILVFAKLLPKLVAVQISGRVLEVLAPVIKIICLLLTPLVWGTLIWVRMLRLKRPDKITRDDLKTIIKYYSKSGVIGREESFIAEHALNIHNRNLSDLLSDQGSMIWLSAEETIEEVYEKVKQSNFKRYIVVSQGRAVGIVLYRHLARAVINGEQHKTIGDLARKALFINPETTLLEALELFRSAKASVAILPGKTLEDSRFITAKQIYRAVLQKPT</sequence>
<keyword evidence="1" id="KW-0677">Repeat</keyword>
<dbReference type="Gene3D" id="3.10.580.10">
    <property type="entry name" value="CBS-domain"/>
    <property type="match status" value="1"/>
</dbReference>
<dbReference type="SUPFAM" id="SSF54631">
    <property type="entry name" value="CBS-domain pair"/>
    <property type="match status" value="1"/>
</dbReference>
<dbReference type="GO" id="GO:0005886">
    <property type="term" value="C:plasma membrane"/>
    <property type="evidence" value="ECO:0007669"/>
    <property type="project" value="TreeGrafter"/>
</dbReference>
<proteinExistence type="predicted"/>
<evidence type="ECO:0000259" key="7">
    <source>
        <dbReference type="PROSITE" id="PS51846"/>
    </source>
</evidence>
<evidence type="ECO:0000256" key="1">
    <source>
        <dbReference type="ARBA" id="ARBA00022737"/>
    </source>
</evidence>
<comment type="caution">
    <text evidence="8">The sequence shown here is derived from an EMBL/GenBank/DDBJ whole genome shotgun (WGS) entry which is preliminary data.</text>
</comment>
<evidence type="ECO:0000256" key="3">
    <source>
        <dbReference type="PROSITE-ProRule" id="PRU00703"/>
    </source>
</evidence>
<dbReference type="SMART" id="SM00116">
    <property type="entry name" value="CBS"/>
    <property type="match status" value="1"/>
</dbReference>